<evidence type="ECO:0000256" key="9">
    <source>
        <dbReference type="ARBA" id="ARBA00022989"/>
    </source>
</evidence>
<evidence type="ECO:0000256" key="12">
    <source>
        <dbReference type="ARBA" id="ARBA00023157"/>
    </source>
</evidence>
<reference evidence="25 26" key="1">
    <citation type="submission" date="2015-12" db="EMBL/GenBank/DDBJ databases">
        <title>The genome of Folsomia candida.</title>
        <authorList>
            <person name="Faddeeva A."/>
            <person name="Derks M.F."/>
            <person name="Anvar Y."/>
            <person name="Smit S."/>
            <person name="Van Straalen N."/>
            <person name="Roelofs D."/>
        </authorList>
    </citation>
    <scope>NUCLEOTIDE SEQUENCE [LARGE SCALE GENOMIC DNA]</scope>
    <source>
        <strain evidence="25 26">VU population</strain>
        <tissue evidence="25">Whole body</tissue>
    </source>
</reference>
<feature type="binding site" evidence="17">
    <location>
        <position position="884"/>
    </location>
    <ligand>
        <name>ATP</name>
        <dbReference type="ChEBI" id="CHEBI:30616"/>
    </ligand>
</feature>
<protein>
    <recommendedName>
        <fullName evidence="3">receptor protein-tyrosine kinase</fullName>
        <ecNumber evidence="3">2.7.10.1</ecNumber>
    </recommendedName>
</protein>
<evidence type="ECO:0000259" key="24">
    <source>
        <dbReference type="PROSITE" id="PS50835"/>
    </source>
</evidence>
<keyword evidence="14" id="KW-0325">Glycoprotein</keyword>
<keyword evidence="4" id="KW-0808">Transferase</keyword>
<keyword evidence="13 25" id="KW-0675">Receptor</keyword>
<evidence type="ECO:0000256" key="6">
    <source>
        <dbReference type="ARBA" id="ARBA00022741"/>
    </source>
</evidence>
<evidence type="ECO:0000256" key="16">
    <source>
        <dbReference type="PIRSR" id="PIRSR000615-1"/>
    </source>
</evidence>
<dbReference type="Pfam" id="PF07714">
    <property type="entry name" value="PK_Tyr_Ser-Thr"/>
    <property type="match status" value="1"/>
</dbReference>
<evidence type="ECO:0000256" key="2">
    <source>
        <dbReference type="ARBA" id="ARBA00004308"/>
    </source>
</evidence>
<dbReference type="Proteomes" id="UP000198287">
    <property type="component" value="Unassembled WGS sequence"/>
</dbReference>
<evidence type="ECO:0000256" key="10">
    <source>
        <dbReference type="ARBA" id="ARBA00023136"/>
    </source>
</evidence>
<dbReference type="SMART" id="SM00219">
    <property type="entry name" value="TyrKc"/>
    <property type="match status" value="1"/>
</dbReference>
<comment type="caution">
    <text evidence="25">The sequence shown here is derived from an EMBL/GenBank/DDBJ whole genome shotgun (WGS) entry which is preliminary data.</text>
</comment>
<dbReference type="InterPro" id="IPR000719">
    <property type="entry name" value="Prot_kinase_dom"/>
</dbReference>
<dbReference type="GO" id="GO:0030182">
    <property type="term" value="P:neuron differentiation"/>
    <property type="evidence" value="ECO:0007669"/>
    <property type="project" value="UniProtKB-ARBA"/>
</dbReference>
<dbReference type="PROSITE" id="PS50835">
    <property type="entry name" value="IG_LIKE"/>
    <property type="match status" value="1"/>
</dbReference>
<feature type="binding site" evidence="17">
    <location>
        <begin position="716"/>
        <end position="723"/>
    </location>
    <ligand>
        <name>ATP</name>
        <dbReference type="ChEBI" id="CHEBI:30616"/>
    </ligand>
</feature>
<feature type="binding site" evidence="18">
    <location>
        <position position="885"/>
    </location>
    <ligand>
        <name>Mg(2+)</name>
        <dbReference type="ChEBI" id="CHEBI:18420"/>
    </ligand>
</feature>
<dbReference type="InterPro" id="IPR013783">
    <property type="entry name" value="Ig-like_fold"/>
</dbReference>
<evidence type="ECO:0000256" key="4">
    <source>
        <dbReference type="ARBA" id="ARBA00022679"/>
    </source>
</evidence>
<dbReference type="GO" id="GO:0051130">
    <property type="term" value="P:positive regulation of cellular component organization"/>
    <property type="evidence" value="ECO:0007669"/>
    <property type="project" value="UniProtKB-ARBA"/>
</dbReference>
<evidence type="ECO:0000256" key="14">
    <source>
        <dbReference type="ARBA" id="ARBA00023180"/>
    </source>
</evidence>
<comment type="catalytic activity">
    <reaction evidence="15">
        <text>L-tyrosyl-[protein] + ATP = O-phospho-L-tyrosyl-[protein] + ADP + H(+)</text>
        <dbReference type="Rhea" id="RHEA:10596"/>
        <dbReference type="Rhea" id="RHEA-COMP:10136"/>
        <dbReference type="Rhea" id="RHEA-COMP:20101"/>
        <dbReference type="ChEBI" id="CHEBI:15378"/>
        <dbReference type="ChEBI" id="CHEBI:30616"/>
        <dbReference type="ChEBI" id="CHEBI:46858"/>
        <dbReference type="ChEBI" id="CHEBI:61978"/>
        <dbReference type="ChEBI" id="CHEBI:456216"/>
        <dbReference type="EC" id="2.7.10.1"/>
    </reaction>
</comment>
<evidence type="ECO:0000313" key="25">
    <source>
        <dbReference type="EMBL" id="OXA40588.1"/>
    </source>
</evidence>
<keyword evidence="8 17" id="KW-0067">ATP-binding</keyword>
<feature type="chain" id="PRO_5013279730" description="receptor protein-tyrosine kinase" evidence="22">
    <location>
        <begin position="22"/>
        <end position="1101"/>
    </location>
</feature>
<dbReference type="GO" id="GO:0005886">
    <property type="term" value="C:plasma membrane"/>
    <property type="evidence" value="ECO:0007669"/>
    <property type="project" value="TreeGrafter"/>
</dbReference>
<keyword evidence="18" id="KW-0460">Magnesium</keyword>
<keyword evidence="11" id="KW-0829">Tyrosine-protein kinase</keyword>
<dbReference type="InterPro" id="IPR011009">
    <property type="entry name" value="Kinase-like_dom_sf"/>
</dbReference>
<dbReference type="SUPFAM" id="SSF48726">
    <property type="entry name" value="Immunoglobulin"/>
    <property type="match status" value="1"/>
</dbReference>
<keyword evidence="22" id="KW-0732">Signal</keyword>
<dbReference type="EMBL" id="LNIX01000033">
    <property type="protein sequence ID" value="OXA40588.1"/>
    <property type="molecule type" value="Genomic_DNA"/>
</dbReference>
<gene>
    <name evidence="25" type="ORF">Fcan01_24650</name>
</gene>
<evidence type="ECO:0000256" key="1">
    <source>
        <dbReference type="ARBA" id="ARBA00004167"/>
    </source>
</evidence>
<dbReference type="Gene3D" id="1.10.510.10">
    <property type="entry name" value="Transferase(Phosphotransferase) domain 1"/>
    <property type="match status" value="1"/>
</dbReference>
<dbReference type="FunFam" id="1.10.510.10:FF:001512">
    <property type="entry name" value="Receptor tyrosine-protein kinase erbB-2"/>
    <property type="match status" value="1"/>
</dbReference>
<dbReference type="GO" id="GO:0007169">
    <property type="term" value="P:cell surface receptor protein tyrosine kinase signaling pathway"/>
    <property type="evidence" value="ECO:0007669"/>
    <property type="project" value="TreeGrafter"/>
</dbReference>
<evidence type="ECO:0000256" key="11">
    <source>
        <dbReference type="ARBA" id="ARBA00023137"/>
    </source>
</evidence>
<dbReference type="AlphaFoldDB" id="A0A226D6V0"/>
<feature type="binding site" evidence="17 19">
    <location>
        <position position="741"/>
    </location>
    <ligand>
        <name>ATP</name>
        <dbReference type="ChEBI" id="CHEBI:30616"/>
    </ligand>
</feature>
<organism evidence="25 26">
    <name type="scientific">Folsomia candida</name>
    <name type="common">Springtail</name>
    <dbReference type="NCBI Taxonomy" id="158441"/>
    <lineage>
        <taxon>Eukaryota</taxon>
        <taxon>Metazoa</taxon>
        <taxon>Ecdysozoa</taxon>
        <taxon>Arthropoda</taxon>
        <taxon>Hexapoda</taxon>
        <taxon>Collembola</taxon>
        <taxon>Entomobryomorpha</taxon>
        <taxon>Isotomoidea</taxon>
        <taxon>Isotomidae</taxon>
        <taxon>Proisotominae</taxon>
        <taxon>Folsomia</taxon>
    </lineage>
</organism>
<dbReference type="PANTHER" id="PTHR24416">
    <property type="entry name" value="TYROSINE-PROTEIN KINASE RECEPTOR"/>
    <property type="match status" value="1"/>
</dbReference>
<name>A0A226D6V0_FOLCA</name>
<keyword evidence="12" id="KW-1015">Disulfide bond</keyword>
<accession>A0A226D6V0</accession>
<dbReference type="GO" id="GO:0005524">
    <property type="term" value="F:ATP binding"/>
    <property type="evidence" value="ECO:0007669"/>
    <property type="project" value="UniProtKB-UniRule"/>
</dbReference>
<keyword evidence="6 17" id="KW-0547">Nucleotide-binding</keyword>
<keyword evidence="26" id="KW-1185">Reference proteome</keyword>
<evidence type="ECO:0000256" key="8">
    <source>
        <dbReference type="ARBA" id="ARBA00022840"/>
    </source>
</evidence>
<dbReference type="PANTHER" id="PTHR24416:SF600">
    <property type="entry name" value="PDGF- AND VEGF-RECEPTOR RELATED, ISOFORM J"/>
    <property type="match status" value="1"/>
</dbReference>
<evidence type="ECO:0000256" key="7">
    <source>
        <dbReference type="ARBA" id="ARBA00022777"/>
    </source>
</evidence>
<evidence type="ECO:0000256" key="17">
    <source>
        <dbReference type="PIRSR" id="PIRSR000615-2"/>
    </source>
</evidence>
<dbReference type="Gene3D" id="2.60.40.10">
    <property type="entry name" value="Immunoglobulins"/>
    <property type="match status" value="1"/>
</dbReference>
<feature type="binding site" evidence="18">
    <location>
        <position position="898"/>
    </location>
    <ligand>
        <name>Mg(2+)</name>
        <dbReference type="ChEBI" id="CHEBI:18420"/>
    </ligand>
</feature>
<dbReference type="PROSITE" id="PS50011">
    <property type="entry name" value="PROTEIN_KINASE_DOM"/>
    <property type="match status" value="1"/>
</dbReference>
<feature type="compositionally biased region" description="Low complexity" evidence="20">
    <location>
        <begin position="1034"/>
        <end position="1056"/>
    </location>
</feature>
<dbReference type="CDD" id="cd00096">
    <property type="entry name" value="Ig"/>
    <property type="match status" value="1"/>
</dbReference>
<evidence type="ECO:0000256" key="18">
    <source>
        <dbReference type="PIRSR" id="PIRSR000615-3"/>
    </source>
</evidence>
<dbReference type="Pfam" id="PF07679">
    <property type="entry name" value="I-set"/>
    <property type="match status" value="1"/>
</dbReference>
<evidence type="ECO:0000256" key="22">
    <source>
        <dbReference type="SAM" id="SignalP"/>
    </source>
</evidence>
<dbReference type="InterPro" id="IPR007110">
    <property type="entry name" value="Ig-like_dom"/>
</dbReference>
<evidence type="ECO:0000256" key="3">
    <source>
        <dbReference type="ARBA" id="ARBA00011902"/>
    </source>
</evidence>
<dbReference type="PROSITE" id="PS00107">
    <property type="entry name" value="PROTEIN_KINASE_ATP"/>
    <property type="match status" value="1"/>
</dbReference>
<keyword evidence="9 21" id="KW-1133">Transmembrane helix</keyword>
<evidence type="ECO:0000259" key="23">
    <source>
        <dbReference type="PROSITE" id="PS50011"/>
    </source>
</evidence>
<dbReference type="GO" id="GO:0050793">
    <property type="term" value="P:regulation of developmental process"/>
    <property type="evidence" value="ECO:0007669"/>
    <property type="project" value="UniProtKB-ARBA"/>
</dbReference>
<dbReference type="GO" id="GO:0046872">
    <property type="term" value="F:metal ion binding"/>
    <property type="evidence" value="ECO:0007669"/>
    <property type="project" value="UniProtKB-KW"/>
</dbReference>
<keyword evidence="18" id="KW-0479">Metal-binding</keyword>
<keyword evidence="5 21" id="KW-0812">Transmembrane</keyword>
<feature type="binding site" evidence="17">
    <location>
        <begin position="794"/>
        <end position="800"/>
    </location>
    <ligand>
        <name>ATP</name>
        <dbReference type="ChEBI" id="CHEBI:30616"/>
    </ligand>
</feature>
<feature type="domain" description="Ig-like" evidence="24">
    <location>
        <begin position="508"/>
        <end position="612"/>
    </location>
</feature>
<evidence type="ECO:0000256" key="5">
    <source>
        <dbReference type="ARBA" id="ARBA00022692"/>
    </source>
</evidence>
<feature type="active site" description="Proton acceptor" evidence="16">
    <location>
        <position position="880"/>
    </location>
</feature>
<evidence type="ECO:0000256" key="15">
    <source>
        <dbReference type="ARBA" id="ARBA00051243"/>
    </source>
</evidence>
<evidence type="ECO:0000256" key="13">
    <source>
        <dbReference type="ARBA" id="ARBA00023170"/>
    </source>
</evidence>
<dbReference type="InterPro" id="IPR036179">
    <property type="entry name" value="Ig-like_dom_sf"/>
</dbReference>
<dbReference type="InterPro" id="IPR008266">
    <property type="entry name" value="Tyr_kinase_AS"/>
</dbReference>
<dbReference type="Gene3D" id="3.30.200.20">
    <property type="entry name" value="Phosphorylase Kinase, domain 1"/>
    <property type="match status" value="1"/>
</dbReference>
<dbReference type="SUPFAM" id="SSF56112">
    <property type="entry name" value="Protein kinase-like (PK-like)"/>
    <property type="match status" value="1"/>
</dbReference>
<dbReference type="GO" id="GO:0048468">
    <property type="term" value="P:cell development"/>
    <property type="evidence" value="ECO:0007669"/>
    <property type="project" value="UniProtKB-ARBA"/>
</dbReference>
<dbReference type="InterPro" id="IPR050122">
    <property type="entry name" value="RTK"/>
</dbReference>
<dbReference type="GO" id="GO:0004714">
    <property type="term" value="F:transmembrane receptor protein tyrosine kinase activity"/>
    <property type="evidence" value="ECO:0007669"/>
    <property type="project" value="UniProtKB-EC"/>
</dbReference>
<feature type="compositionally biased region" description="Acidic residues" evidence="20">
    <location>
        <begin position="1057"/>
        <end position="1078"/>
    </location>
</feature>
<feature type="domain" description="Protein kinase" evidence="23">
    <location>
        <begin position="709"/>
        <end position="1032"/>
    </location>
</feature>
<feature type="signal peptide" evidence="22">
    <location>
        <begin position="1"/>
        <end position="21"/>
    </location>
</feature>
<dbReference type="InterPro" id="IPR013098">
    <property type="entry name" value="Ig_I-set"/>
</dbReference>
<evidence type="ECO:0000256" key="20">
    <source>
        <dbReference type="SAM" id="MobiDB-lite"/>
    </source>
</evidence>
<dbReference type="GO" id="GO:0043235">
    <property type="term" value="C:receptor complex"/>
    <property type="evidence" value="ECO:0007669"/>
    <property type="project" value="TreeGrafter"/>
</dbReference>
<evidence type="ECO:0000313" key="26">
    <source>
        <dbReference type="Proteomes" id="UP000198287"/>
    </source>
</evidence>
<feature type="transmembrane region" description="Helical" evidence="21">
    <location>
        <begin position="618"/>
        <end position="642"/>
    </location>
</feature>
<dbReference type="OrthoDB" id="1924919at2759"/>
<evidence type="ECO:0000256" key="19">
    <source>
        <dbReference type="PROSITE-ProRule" id="PRU10141"/>
    </source>
</evidence>
<dbReference type="GO" id="GO:0012505">
    <property type="term" value="C:endomembrane system"/>
    <property type="evidence" value="ECO:0007669"/>
    <property type="project" value="UniProtKB-SubCell"/>
</dbReference>
<feature type="region of interest" description="Disordered" evidence="20">
    <location>
        <begin position="1032"/>
        <end position="1101"/>
    </location>
</feature>
<evidence type="ECO:0000256" key="21">
    <source>
        <dbReference type="SAM" id="Phobius"/>
    </source>
</evidence>
<dbReference type="EC" id="2.7.10.1" evidence="3"/>
<dbReference type="PROSITE" id="PS00109">
    <property type="entry name" value="PROTEIN_KINASE_TYR"/>
    <property type="match status" value="1"/>
</dbReference>
<sequence>MCQFSTIKYFHVFLLLVVVKSIPILPTGESPNPRLDDAISKCGHLSGKDREIIVGRKTANGNVEYNAYSKSVGNVSYEIPSGDTFEVKCLSRSPVTLKFHGLLANSILDSSSSRFSSRSDPETFCNEVTVVLASHKSATGLYECVDNSAEGLAANSFDNAENVAVQSSTYIFTSGNTSPHLLYAGNKLITLKVNSTQEDKLVLLPCLTTNASYPMYLFKDGEQVLPTVPYNPMEGFMISNFSCSGEYMCSEYSNFNVASRRGNYAKFSLNCGKSMGNKSELGFQLLQLSEYRCLEATSMSSVACRNPLECEFLKSCGTPFGQLASSQICKFHTDECKNYTSHNCLTLPTSPNDSFRGLIFCSSDEDVITKGIFSDVKGNKALNLNPATGMSSPKRDYKKAIDFIPVEYQTWENVGNFSLYEESRFKCNASRTLAADGIEWLVELKNGHKIPAFTSGEVVTRTGDSYEKSVDIHFNDTDIVKLICRVPKLYSNEWYEISRNISISPYSPLKFLTGENGAKQVSQESREDDEHNLTCIASGTNLSISWKKNGYDVDGTHTVNYSRKSENVLESSILVIYDVTSSNRPSHTTDVYTCVAKSSILNQTITQSTTIEWVKSKLPYWVFLSVIGGILIVCFTMMAIGAKCLRRKWETKALAKLKKDFYEGVKNQSGKREFNEGEKLGVRKRGDPNYYLSLPYNTAFEIKDWQKNLVIGKRLGGGQFGEVFEGLLTLASGETIEVAVKELKDDPSQKELEDFLKEIKLLQQLEDGHENVVRFFGAVTHNMLQTKKPKIVFELCHLKDMDSFLRSIPDYNFQDEVRPVNATHYTAIGVISSSSPGSPEGDVSYSAAQCKINTTQIFQWCYEIASGLEYLSSLGIVHRDIAARNILLAKNWTAKISDLGLSKTLEQVDNHYQNESNYYVSRCGEKIPVRWVALETLDSGKFSEDTDIWAFGVLLWELFNRCKFLPYNDLPNNAYLVQNLIEELKSGRNLCRPSYANEEIYQVMLRCWLRNPHDRPRFSELKKLIREAEQAMHSNNSNNNNRSGTTSRSSSSSLSESESDCFYSEEEEEQGEEEEVMPPDDPPLTTYSQVVIIPTTEEHEI</sequence>
<dbReference type="PIRSF" id="PIRSF000615">
    <property type="entry name" value="TyrPK_CSF1-R"/>
    <property type="match status" value="1"/>
</dbReference>
<keyword evidence="10 21" id="KW-0472">Membrane</keyword>
<keyword evidence="7 25" id="KW-0418">Kinase</keyword>
<dbReference type="CDD" id="cd00192">
    <property type="entry name" value="PTKc"/>
    <property type="match status" value="1"/>
</dbReference>
<dbReference type="InterPro" id="IPR020635">
    <property type="entry name" value="Tyr_kinase_cat_dom"/>
</dbReference>
<comment type="subcellular location">
    <subcellularLocation>
        <location evidence="2">Endomembrane system</location>
    </subcellularLocation>
    <subcellularLocation>
        <location evidence="1">Membrane</location>
        <topology evidence="1">Single-pass membrane protein</topology>
    </subcellularLocation>
</comment>
<dbReference type="InterPro" id="IPR001245">
    <property type="entry name" value="Ser-Thr/Tyr_kinase_cat_dom"/>
</dbReference>
<proteinExistence type="predicted"/>
<dbReference type="InterPro" id="IPR017441">
    <property type="entry name" value="Protein_kinase_ATP_BS"/>
</dbReference>